<dbReference type="InterPro" id="IPR002934">
    <property type="entry name" value="Polymerase_NTP_transf_dom"/>
</dbReference>
<reference evidence="2 3" key="1">
    <citation type="submission" date="2019-06" db="EMBL/GenBank/DDBJ databases">
        <title>Complete genome sequence of Ensifer mexicanus ITTG R7 isolated from nodules of Acacia angustissima (Mill.) Kuntze.</title>
        <authorList>
            <person name="Rincon-Rosales R."/>
            <person name="Rogel M.A."/>
            <person name="Guerrero G."/>
            <person name="Rincon-Molina C.I."/>
            <person name="Lopez-Lopez A."/>
            <person name="Martinez-Romero E."/>
        </authorList>
    </citation>
    <scope>NUCLEOTIDE SEQUENCE [LARGE SCALE GENOMIC DNA]</scope>
    <source>
        <strain evidence="2 3">ITTG R7</strain>
        <plasmid evidence="3">pemeittgr7a</plasmid>
    </source>
</reference>
<sequence>MTEAEVSSAERLKVLAKLADGLLPTDEGSFVVFGSLARGEYTTGSDLDWTVLIDGRADSLHLQIAHKLTSELEKAGFGKPGPTEVFGGLIFSHDLVHAVGGDEDSNKNMTRRLLLLLESTPINVAGSVDTHARIVQAILNRYVQEDASFIGSNKRPDRIPRFLLNDVVRFWRTMAVDYANKYRARAGQKWALRNIKLRMSRKLLFVSGFLMCLSWALEDRSQQDNDYEAQDLVDHLLAWTKRPPLQSLAEIVERYAPSLASDVFGNYDAFLAILDDESSRNSLEELSPQAAYEDGVFLGAREIATRFDTALTELLFETNPTLAKLVKKYGVF</sequence>
<evidence type="ECO:0000313" key="3">
    <source>
        <dbReference type="Proteomes" id="UP000510721"/>
    </source>
</evidence>
<protein>
    <submittedName>
        <fullName evidence="2">Nucleotidyltransferase domain-containing protein</fullName>
    </submittedName>
</protein>
<dbReference type="GO" id="GO:0016779">
    <property type="term" value="F:nucleotidyltransferase activity"/>
    <property type="evidence" value="ECO:0007669"/>
    <property type="project" value="InterPro"/>
</dbReference>
<dbReference type="Gene3D" id="3.30.460.10">
    <property type="entry name" value="Beta Polymerase, domain 2"/>
    <property type="match status" value="1"/>
</dbReference>
<accession>A0A859QHJ4</accession>
<dbReference type="Pfam" id="PF01909">
    <property type="entry name" value="NTP_transf_2"/>
    <property type="match status" value="1"/>
</dbReference>
<proteinExistence type="predicted"/>
<dbReference type="AlphaFoldDB" id="A0A859QHJ4"/>
<geneLocation type="plasmid" evidence="3">
    <name>pemeittgr7a</name>
</geneLocation>
<keyword evidence="2" id="KW-0808">Transferase</keyword>
<dbReference type="KEGG" id="emx:FKV68_20890"/>
<dbReference type="InterPro" id="IPR043519">
    <property type="entry name" value="NT_sf"/>
</dbReference>
<keyword evidence="3" id="KW-1185">Reference proteome</keyword>
<dbReference type="Proteomes" id="UP000510721">
    <property type="component" value="Plasmid pEmeITTGR7a"/>
</dbReference>
<gene>
    <name evidence="2" type="ORF">FKV68_20890</name>
</gene>
<evidence type="ECO:0000259" key="1">
    <source>
        <dbReference type="Pfam" id="PF01909"/>
    </source>
</evidence>
<keyword evidence="2" id="KW-0614">Plasmid</keyword>
<evidence type="ECO:0000313" key="2">
    <source>
        <dbReference type="EMBL" id="QLL63944.1"/>
    </source>
</evidence>
<name>A0A859QHJ4_9HYPH</name>
<feature type="domain" description="Polymerase nucleotidyl transferase" evidence="1">
    <location>
        <begin position="28"/>
        <end position="67"/>
    </location>
</feature>
<dbReference type="SUPFAM" id="SSF81301">
    <property type="entry name" value="Nucleotidyltransferase"/>
    <property type="match status" value="1"/>
</dbReference>
<dbReference type="CDD" id="cd05403">
    <property type="entry name" value="NT_KNTase_like"/>
    <property type="match status" value="1"/>
</dbReference>
<dbReference type="EMBL" id="CP041239">
    <property type="protein sequence ID" value="QLL63944.1"/>
    <property type="molecule type" value="Genomic_DNA"/>
</dbReference>
<organism evidence="2 3">
    <name type="scientific">Sinorhizobium mexicanum</name>
    <dbReference type="NCBI Taxonomy" id="375549"/>
    <lineage>
        <taxon>Bacteria</taxon>
        <taxon>Pseudomonadati</taxon>
        <taxon>Pseudomonadota</taxon>
        <taxon>Alphaproteobacteria</taxon>
        <taxon>Hyphomicrobiales</taxon>
        <taxon>Rhizobiaceae</taxon>
        <taxon>Sinorhizobium/Ensifer group</taxon>
        <taxon>Sinorhizobium</taxon>
    </lineage>
</organism>